<feature type="signal peptide" evidence="2">
    <location>
        <begin position="1"/>
        <end position="20"/>
    </location>
</feature>
<dbReference type="AlphaFoldDB" id="H3HB10"/>
<dbReference type="SUPFAM" id="SSF57180">
    <property type="entry name" value="Cellulose-binding domain"/>
    <property type="match status" value="1"/>
</dbReference>
<dbReference type="SMART" id="SM00236">
    <property type="entry name" value="fCBD"/>
    <property type="match status" value="6"/>
</dbReference>
<evidence type="ECO:0000313" key="5">
    <source>
        <dbReference type="Proteomes" id="UP000005238"/>
    </source>
</evidence>
<dbReference type="PROSITE" id="PS51164">
    <property type="entry name" value="CBM1_2"/>
    <property type="match status" value="1"/>
</dbReference>
<organism evidence="4 5">
    <name type="scientific">Phytophthora ramorum</name>
    <name type="common">Sudden oak death agent</name>
    <dbReference type="NCBI Taxonomy" id="164328"/>
    <lineage>
        <taxon>Eukaryota</taxon>
        <taxon>Sar</taxon>
        <taxon>Stramenopiles</taxon>
        <taxon>Oomycota</taxon>
        <taxon>Peronosporomycetes</taxon>
        <taxon>Peronosporales</taxon>
        <taxon>Peronosporaceae</taxon>
        <taxon>Phytophthora</taxon>
    </lineage>
</organism>
<dbReference type="VEuPathDB" id="FungiDB:KRP22_7135"/>
<dbReference type="VEuPathDB" id="FungiDB:KRP23_9847"/>
<reference evidence="5" key="1">
    <citation type="journal article" date="2006" name="Science">
        <title>Phytophthora genome sequences uncover evolutionary origins and mechanisms of pathogenesis.</title>
        <authorList>
            <person name="Tyler B.M."/>
            <person name="Tripathy S."/>
            <person name="Zhang X."/>
            <person name="Dehal P."/>
            <person name="Jiang R.H."/>
            <person name="Aerts A."/>
            <person name="Arredondo F.D."/>
            <person name="Baxter L."/>
            <person name="Bensasson D."/>
            <person name="Beynon J.L."/>
            <person name="Chapman J."/>
            <person name="Damasceno C.M."/>
            <person name="Dorrance A.E."/>
            <person name="Dou D."/>
            <person name="Dickerman A.W."/>
            <person name="Dubchak I.L."/>
            <person name="Garbelotto M."/>
            <person name="Gijzen M."/>
            <person name="Gordon S.G."/>
            <person name="Govers F."/>
            <person name="Grunwald N.J."/>
            <person name="Huang W."/>
            <person name="Ivors K.L."/>
            <person name="Jones R.W."/>
            <person name="Kamoun S."/>
            <person name="Krampis K."/>
            <person name="Lamour K.H."/>
            <person name="Lee M.K."/>
            <person name="McDonald W.H."/>
            <person name="Medina M."/>
            <person name="Meijer H.J."/>
            <person name="Nordberg E.K."/>
            <person name="Maclean D.J."/>
            <person name="Ospina-Giraldo M.D."/>
            <person name="Morris P.F."/>
            <person name="Phuntumart V."/>
            <person name="Putnam N.H."/>
            <person name="Rash S."/>
            <person name="Rose J.K."/>
            <person name="Sakihama Y."/>
            <person name="Salamov A.A."/>
            <person name="Savidor A."/>
            <person name="Scheuring C.F."/>
            <person name="Smith B.M."/>
            <person name="Sobral B.W."/>
            <person name="Terry A."/>
            <person name="Torto-Alalibo T.A."/>
            <person name="Win J."/>
            <person name="Xu Z."/>
            <person name="Zhang H."/>
            <person name="Grigoriev I.V."/>
            <person name="Rokhsar D.S."/>
            <person name="Boore J.L."/>
        </authorList>
    </citation>
    <scope>NUCLEOTIDE SEQUENCE [LARGE SCALE GENOMIC DNA]</scope>
    <source>
        <strain evidence="5">Pr102</strain>
    </source>
</reference>
<dbReference type="HOGENOM" id="CLU_666439_0_0_1"/>
<dbReference type="VEuPathDB" id="FungiDB:KRP22_7134"/>
<protein>
    <recommendedName>
        <fullName evidence="3">CBM1 domain-containing protein</fullName>
    </recommendedName>
</protein>
<name>H3HB10_PHYRM</name>
<accession>H3HB10</accession>
<reference evidence="4" key="2">
    <citation type="submission" date="2015-06" db="UniProtKB">
        <authorList>
            <consortium name="EnsemblProtists"/>
        </authorList>
    </citation>
    <scope>IDENTIFICATION</scope>
    <source>
        <strain evidence="4">Pr102</strain>
    </source>
</reference>
<dbReference type="GO" id="GO:0005975">
    <property type="term" value="P:carbohydrate metabolic process"/>
    <property type="evidence" value="ECO:0007669"/>
    <property type="project" value="InterPro"/>
</dbReference>
<feature type="chain" id="PRO_5003587369" description="CBM1 domain-containing protein" evidence="2">
    <location>
        <begin position="21"/>
        <end position="413"/>
    </location>
</feature>
<evidence type="ECO:0000256" key="2">
    <source>
        <dbReference type="SAM" id="SignalP"/>
    </source>
</evidence>
<dbReference type="Pfam" id="PF00734">
    <property type="entry name" value="CBM_1"/>
    <property type="match status" value="1"/>
</dbReference>
<dbReference type="InterPro" id="IPR035971">
    <property type="entry name" value="CBD_sf"/>
</dbReference>
<keyword evidence="5" id="KW-1185">Reference proteome</keyword>
<dbReference type="GO" id="GO:0030248">
    <property type="term" value="F:cellulose binding"/>
    <property type="evidence" value="ECO:0007669"/>
    <property type="project" value="InterPro"/>
</dbReference>
<evidence type="ECO:0000259" key="3">
    <source>
        <dbReference type="PROSITE" id="PS51164"/>
    </source>
</evidence>
<dbReference type="EnsemblProtists" id="Phyra93598">
    <property type="protein sequence ID" value="Phyra93598"/>
    <property type="gene ID" value="Phyra93598"/>
</dbReference>
<feature type="domain" description="CBM1" evidence="3">
    <location>
        <begin position="332"/>
        <end position="366"/>
    </location>
</feature>
<dbReference type="Proteomes" id="UP000005238">
    <property type="component" value="Unassembled WGS sequence"/>
</dbReference>
<proteinExistence type="predicted"/>
<dbReference type="OMA" id="CEYGLEC"/>
<dbReference type="InterPro" id="IPR000254">
    <property type="entry name" value="CBD"/>
</dbReference>
<sequence>MKLSLFVAALLGLALPAADASLHLRVHILSEKASVNQQCEWEDKAVKCDTGLFCQLKEKHFGWCMKKTPGLNDQCGGKGVAGPWAVPCSGGANLKCVLVSSSYSKCQKKTDREKIKMPSRHHKGADDENKFEDGSKSCANGLQCVEDSEWSGSCMKKEAAVFDQCAGQEIRGLWKASCPKGAVCRESDTFFSQCLPEAVSKAMDAVEGDSHVHLRVKTNDAAKEATPAPVSEWGQCKWIDKLFDCEYGLECVVSNDWYGQCIKNEADTWGQCAGNKCEKKDDWYSQCVPNPDANKKVGEWAQCSWQDYTAECEDTLKCVISDNAWFGFCVKKQVDVWGQCGGYGWSSDCVAGSVCSKVDDAYSQCIPSNDGGVVGEWSQCKWNDKQVGCADDLQCAVYNDWYGQCVKKVAEGS</sequence>
<dbReference type="GO" id="GO:0005576">
    <property type="term" value="C:extracellular region"/>
    <property type="evidence" value="ECO:0007669"/>
    <property type="project" value="InterPro"/>
</dbReference>
<dbReference type="InParanoid" id="H3HB10"/>
<dbReference type="VEuPathDB" id="FungiDB:KRP23_9848"/>
<evidence type="ECO:0000256" key="1">
    <source>
        <dbReference type="ARBA" id="ARBA00022729"/>
    </source>
</evidence>
<keyword evidence="1 2" id="KW-0732">Signal</keyword>
<dbReference type="EMBL" id="DS566000">
    <property type="status" value="NOT_ANNOTATED_CDS"/>
    <property type="molecule type" value="Genomic_DNA"/>
</dbReference>
<dbReference type="STRING" id="164328.H3HB10"/>
<dbReference type="eggNOG" id="ENOG502SMUH">
    <property type="taxonomic scope" value="Eukaryota"/>
</dbReference>
<evidence type="ECO:0000313" key="4">
    <source>
        <dbReference type="EnsemblProtists" id="Phyra93598"/>
    </source>
</evidence>